<dbReference type="Proteomes" id="UP000789901">
    <property type="component" value="Unassembled WGS sequence"/>
</dbReference>
<feature type="non-terminal residue" evidence="2">
    <location>
        <position position="194"/>
    </location>
</feature>
<organism evidence="2 3">
    <name type="scientific">Gigaspora margarita</name>
    <dbReference type="NCBI Taxonomy" id="4874"/>
    <lineage>
        <taxon>Eukaryota</taxon>
        <taxon>Fungi</taxon>
        <taxon>Fungi incertae sedis</taxon>
        <taxon>Mucoromycota</taxon>
        <taxon>Glomeromycotina</taxon>
        <taxon>Glomeromycetes</taxon>
        <taxon>Diversisporales</taxon>
        <taxon>Gigasporaceae</taxon>
        <taxon>Gigaspora</taxon>
    </lineage>
</organism>
<gene>
    <name evidence="2" type="ORF">GMARGA_LOCUS31171</name>
</gene>
<evidence type="ECO:0000313" key="2">
    <source>
        <dbReference type="EMBL" id="CAG8832672.1"/>
    </source>
</evidence>
<evidence type="ECO:0000313" key="3">
    <source>
        <dbReference type="Proteomes" id="UP000789901"/>
    </source>
</evidence>
<dbReference type="EMBL" id="CAJVQB010045826">
    <property type="protein sequence ID" value="CAG8832672.1"/>
    <property type="molecule type" value="Genomic_DNA"/>
</dbReference>
<evidence type="ECO:0000256" key="1">
    <source>
        <dbReference type="SAM" id="Phobius"/>
    </source>
</evidence>
<protein>
    <submittedName>
        <fullName evidence="2">32908_t:CDS:1</fullName>
    </submittedName>
</protein>
<keyword evidence="1" id="KW-1133">Transmembrane helix</keyword>
<reference evidence="2 3" key="1">
    <citation type="submission" date="2021-06" db="EMBL/GenBank/DDBJ databases">
        <authorList>
            <person name="Kallberg Y."/>
            <person name="Tangrot J."/>
            <person name="Rosling A."/>
        </authorList>
    </citation>
    <scope>NUCLEOTIDE SEQUENCE [LARGE SCALE GENOMIC DNA]</scope>
    <source>
        <strain evidence="2 3">120-4 pot B 10/14</strain>
    </source>
</reference>
<proteinExistence type="predicted"/>
<feature type="non-terminal residue" evidence="2">
    <location>
        <position position="1"/>
    </location>
</feature>
<dbReference type="Gene3D" id="3.80.10.10">
    <property type="entry name" value="Ribonuclease Inhibitor"/>
    <property type="match status" value="1"/>
</dbReference>
<comment type="caution">
    <text evidence="2">The sequence shown here is derived from an EMBL/GenBank/DDBJ whole genome shotgun (WGS) entry which is preliminary data.</text>
</comment>
<feature type="transmembrane region" description="Helical" evidence="1">
    <location>
        <begin position="101"/>
        <end position="125"/>
    </location>
</feature>
<keyword evidence="3" id="KW-1185">Reference proteome</keyword>
<keyword evidence="1" id="KW-0472">Membrane</keyword>
<dbReference type="InterPro" id="IPR032675">
    <property type="entry name" value="LRR_dom_sf"/>
</dbReference>
<sequence length="194" mass="22659">DSLLEIISVTQCSSVTKVRLHNCELITDDGFDYLQYLEYLDAMNCRIRDQEIYHTVPELELILTETVGIGNLDEMDGQSPNLLISLFPELKKRIGGYITRLFWQTLVGFQGLLFLFLMCGFNLIICAYRITIDKDGLNWLYKYLYELTHLSLNKILIKNESLSTIRKSTFANRKLKYHDVGYTRVTDKEVRELR</sequence>
<accession>A0ABN7WIF3</accession>
<name>A0ABN7WIF3_GIGMA</name>
<keyword evidence="1" id="KW-0812">Transmembrane</keyword>
<dbReference type="SUPFAM" id="SSF52047">
    <property type="entry name" value="RNI-like"/>
    <property type="match status" value="1"/>
</dbReference>